<dbReference type="GO" id="GO:0004497">
    <property type="term" value="F:monooxygenase activity"/>
    <property type="evidence" value="ECO:0007669"/>
    <property type="project" value="UniProtKB-KW"/>
</dbReference>
<dbReference type="Pfam" id="PF03992">
    <property type="entry name" value="ABM"/>
    <property type="match status" value="1"/>
</dbReference>
<keyword evidence="3" id="KW-1185">Reference proteome</keyword>
<evidence type="ECO:0000313" key="3">
    <source>
        <dbReference type="Proteomes" id="UP000195437"/>
    </source>
</evidence>
<dbReference type="PANTHER" id="PTHR34474">
    <property type="entry name" value="SIGNAL TRANSDUCTION PROTEIN TRAP"/>
    <property type="match status" value="1"/>
</dbReference>
<dbReference type="PANTHER" id="PTHR34474:SF2">
    <property type="entry name" value="SIGNAL TRANSDUCTION PROTEIN TRAP"/>
    <property type="match status" value="1"/>
</dbReference>
<feature type="domain" description="ABM" evidence="1">
    <location>
        <begin position="2"/>
        <end position="92"/>
    </location>
</feature>
<dbReference type="PROSITE" id="PS51725">
    <property type="entry name" value="ABM"/>
    <property type="match status" value="1"/>
</dbReference>
<dbReference type="InterPro" id="IPR007138">
    <property type="entry name" value="ABM_dom"/>
</dbReference>
<accession>A0A1Y0IRR6</accession>
<evidence type="ECO:0000259" key="1">
    <source>
        <dbReference type="PROSITE" id="PS51725"/>
    </source>
</evidence>
<reference evidence="3" key="1">
    <citation type="submission" date="2017-05" db="EMBL/GenBank/DDBJ databases">
        <authorList>
            <person name="Sung H."/>
        </authorList>
    </citation>
    <scope>NUCLEOTIDE SEQUENCE [LARGE SCALE GENOMIC DNA]</scope>
    <source>
        <strain evidence="3">AR23208</strain>
    </source>
</reference>
<dbReference type="InterPro" id="IPR050404">
    <property type="entry name" value="Heme-degrading_MO"/>
</dbReference>
<protein>
    <submittedName>
        <fullName evidence="2">Antibiotic biosynthesis monooxygenase</fullName>
    </submittedName>
</protein>
<dbReference type="EMBL" id="CP021434">
    <property type="protein sequence ID" value="ARU62063.1"/>
    <property type="molecule type" value="Genomic_DNA"/>
</dbReference>
<name>A0A1Y0IRR6_9BACL</name>
<dbReference type="KEGG" id="tum:CBW65_14390"/>
<dbReference type="SUPFAM" id="SSF54909">
    <property type="entry name" value="Dimeric alpha+beta barrel"/>
    <property type="match status" value="1"/>
</dbReference>
<gene>
    <name evidence="2" type="ORF">CBW65_14390</name>
</gene>
<dbReference type="OrthoDB" id="384737at2"/>
<sequence length="96" mass="10917">MFIAMNRLTVPADYRSHLEERFAGAGARMKDVPGCLEYQFLLPTEGDELIVYTKWETEDAFNAWTQGEAFQRAHQGANPNSPVKGDLRKYTVKFSS</sequence>
<proteinExistence type="predicted"/>
<dbReference type="AlphaFoldDB" id="A0A1Y0IRR6"/>
<dbReference type="InterPro" id="IPR011008">
    <property type="entry name" value="Dimeric_a/b-barrel"/>
</dbReference>
<organism evidence="2 3">
    <name type="scientific">Tumebacillus avium</name>
    <dbReference type="NCBI Taxonomy" id="1903704"/>
    <lineage>
        <taxon>Bacteria</taxon>
        <taxon>Bacillati</taxon>
        <taxon>Bacillota</taxon>
        <taxon>Bacilli</taxon>
        <taxon>Bacillales</taxon>
        <taxon>Alicyclobacillaceae</taxon>
        <taxon>Tumebacillus</taxon>
    </lineage>
</organism>
<dbReference type="Proteomes" id="UP000195437">
    <property type="component" value="Chromosome"/>
</dbReference>
<evidence type="ECO:0000313" key="2">
    <source>
        <dbReference type="EMBL" id="ARU62063.1"/>
    </source>
</evidence>
<keyword evidence="2" id="KW-0503">Monooxygenase</keyword>
<keyword evidence="2" id="KW-0560">Oxidoreductase</keyword>
<dbReference type="Gene3D" id="3.30.70.100">
    <property type="match status" value="1"/>
</dbReference>
<dbReference type="RefSeq" id="WP_087457428.1">
    <property type="nucleotide sequence ID" value="NZ_CP021434.1"/>
</dbReference>